<gene>
    <name evidence="2" type="ORF">ERJ77_23840</name>
</gene>
<keyword evidence="1" id="KW-0472">Membrane</keyword>
<organism evidence="2 3">
    <name type="scientific">Vibrio anguillarum</name>
    <name type="common">Listonella anguillarum</name>
    <dbReference type="NCBI Taxonomy" id="55601"/>
    <lineage>
        <taxon>Bacteria</taxon>
        <taxon>Pseudomonadati</taxon>
        <taxon>Pseudomonadota</taxon>
        <taxon>Gammaproteobacteria</taxon>
        <taxon>Vibrionales</taxon>
        <taxon>Vibrionaceae</taxon>
        <taxon>Vibrio</taxon>
    </lineage>
</organism>
<dbReference type="AlphaFoldDB" id="A0AAW4BKV8"/>
<evidence type="ECO:0000313" key="3">
    <source>
        <dbReference type="Proteomes" id="UP000786185"/>
    </source>
</evidence>
<dbReference type="EMBL" id="SCLC01000978">
    <property type="protein sequence ID" value="MBF4437459.1"/>
    <property type="molecule type" value="Genomic_DNA"/>
</dbReference>
<dbReference type="Proteomes" id="UP000786185">
    <property type="component" value="Unassembled WGS sequence"/>
</dbReference>
<proteinExistence type="predicted"/>
<protein>
    <submittedName>
        <fullName evidence="2">Uncharacterized protein</fullName>
    </submittedName>
</protein>
<sequence length="124" mass="14234">MKFKVLLALCFLVLATPILFYIYQFGFGLWSEHSDWASMGSALGGLYTPILALLTLAVLVKQLQIQAQSRDYEQRETSRKLVFDMVEKFAQKIEERLDDELRHNLYVLSEMPKGHPDSHVLKSG</sequence>
<feature type="transmembrane region" description="Helical" evidence="1">
    <location>
        <begin position="36"/>
        <end position="60"/>
    </location>
</feature>
<keyword evidence="1" id="KW-0812">Transmembrane</keyword>
<comment type="caution">
    <text evidence="2">The sequence shown here is derived from an EMBL/GenBank/DDBJ whole genome shotgun (WGS) entry which is preliminary data.</text>
</comment>
<accession>A0AAW4BKV8</accession>
<feature type="non-terminal residue" evidence="2">
    <location>
        <position position="124"/>
    </location>
</feature>
<evidence type="ECO:0000313" key="2">
    <source>
        <dbReference type="EMBL" id="MBF4437459.1"/>
    </source>
</evidence>
<reference evidence="2" key="1">
    <citation type="journal article" date="2021" name="PeerJ">
        <title>Analysis of 44 Vibrio anguillarum genomes reveals high genetic diversity.</title>
        <authorList>
            <person name="Hansen M.J."/>
            <person name="Dalsgaard I."/>
        </authorList>
    </citation>
    <scope>NUCLEOTIDE SEQUENCE</scope>
    <source>
        <strain evidence="2">850617-1/1</strain>
    </source>
</reference>
<name>A0AAW4BKV8_VIBAN</name>
<keyword evidence="1" id="KW-1133">Transmembrane helix</keyword>
<evidence type="ECO:0000256" key="1">
    <source>
        <dbReference type="SAM" id="Phobius"/>
    </source>
</evidence>